<gene>
    <name evidence="2" type="ORF">FCE95_11195</name>
</gene>
<keyword evidence="3" id="KW-1185">Reference proteome</keyword>
<keyword evidence="1" id="KW-0472">Membrane</keyword>
<evidence type="ECO:0000256" key="1">
    <source>
        <dbReference type="SAM" id="Phobius"/>
    </source>
</evidence>
<dbReference type="OrthoDB" id="160187at2"/>
<sequence>MFMIGQGERTVVVGPAESRHCPRCGEERDFLPQLKYSFGEFDLLFGFVYNKRYQLACSECNHGWILDTKTMEAGLERSPIPFHLRYGFVVLLALIAALAMAAYAYRHSS</sequence>
<evidence type="ECO:0000313" key="3">
    <source>
        <dbReference type="Proteomes" id="UP000308707"/>
    </source>
</evidence>
<keyword evidence="1" id="KW-1133">Transmembrane helix</keyword>
<dbReference type="EMBL" id="SZUA01000002">
    <property type="protein sequence ID" value="TKR31149.1"/>
    <property type="molecule type" value="Genomic_DNA"/>
</dbReference>
<name>A0A4U5JXA6_9GAMM</name>
<evidence type="ECO:0000313" key="2">
    <source>
        <dbReference type="EMBL" id="TKR31149.1"/>
    </source>
</evidence>
<proteinExistence type="predicted"/>
<accession>A0A4U5JXA6</accession>
<comment type="caution">
    <text evidence="2">The sequence shown here is derived from an EMBL/GenBank/DDBJ whole genome shotgun (WGS) entry which is preliminary data.</text>
</comment>
<reference evidence="2 3" key="1">
    <citation type="submission" date="2019-04" db="EMBL/GenBank/DDBJ databases">
        <title>Reference strain of H23.</title>
        <authorList>
            <person name="Luo X."/>
        </authorList>
    </citation>
    <scope>NUCLEOTIDE SEQUENCE [LARGE SCALE GENOMIC DNA]</scope>
    <source>
        <strain evidence="2 3">H23</strain>
    </source>
</reference>
<keyword evidence="1" id="KW-0812">Transmembrane</keyword>
<feature type="transmembrane region" description="Helical" evidence="1">
    <location>
        <begin position="86"/>
        <end position="105"/>
    </location>
</feature>
<dbReference type="Proteomes" id="UP000308707">
    <property type="component" value="Unassembled WGS sequence"/>
</dbReference>
<organism evidence="2 3">
    <name type="scientific">Luteimonas gilva</name>
    <dbReference type="NCBI Taxonomy" id="2572684"/>
    <lineage>
        <taxon>Bacteria</taxon>
        <taxon>Pseudomonadati</taxon>
        <taxon>Pseudomonadota</taxon>
        <taxon>Gammaproteobacteria</taxon>
        <taxon>Lysobacterales</taxon>
        <taxon>Lysobacteraceae</taxon>
        <taxon>Luteimonas</taxon>
    </lineage>
</organism>
<protein>
    <submittedName>
        <fullName evidence="2">Carotenoid oxygenase family protein</fullName>
    </submittedName>
</protein>
<dbReference type="AlphaFoldDB" id="A0A4U5JXA6"/>